<keyword evidence="1" id="KW-0812">Transmembrane</keyword>
<keyword evidence="1" id="KW-0472">Membrane</keyword>
<name>A0A396IZ33_MEDTR</name>
<keyword evidence="1" id="KW-1133">Transmembrane helix</keyword>
<evidence type="ECO:0000313" key="2">
    <source>
        <dbReference type="EMBL" id="RHN69365.1"/>
    </source>
</evidence>
<dbReference type="EMBL" id="PSQE01000003">
    <property type="protein sequence ID" value="RHN69365.1"/>
    <property type="molecule type" value="Genomic_DNA"/>
</dbReference>
<dbReference type="Proteomes" id="UP000265566">
    <property type="component" value="Chromosome 3"/>
</dbReference>
<evidence type="ECO:0008006" key="3">
    <source>
        <dbReference type="Google" id="ProtNLM"/>
    </source>
</evidence>
<organism evidence="2">
    <name type="scientific">Medicago truncatula</name>
    <name type="common">Barrel medic</name>
    <name type="synonym">Medicago tribuloides</name>
    <dbReference type="NCBI Taxonomy" id="3880"/>
    <lineage>
        <taxon>Eukaryota</taxon>
        <taxon>Viridiplantae</taxon>
        <taxon>Streptophyta</taxon>
        <taxon>Embryophyta</taxon>
        <taxon>Tracheophyta</taxon>
        <taxon>Spermatophyta</taxon>
        <taxon>Magnoliopsida</taxon>
        <taxon>eudicotyledons</taxon>
        <taxon>Gunneridae</taxon>
        <taxon>Pentapetalae</taxon>
        <taxon>rosids</taxon>
        <taxon>fabids</taxon>
        <taxon>Fabales</taxon>
        <taxon>Fabaceae</taxon>
        <taxon>Papilionoideae</taxon>
        <taxon>50 kb inversion clade</taxon>
        <taxon>NPAAA clade</taxon>
        <taxon>Hologalegina</taxon>
        <taxon>IRL clade</taxon>
        <taxon>Trifolieae</taxon>
        <taxon>Medicago</taxon>
    </lineage>
</organism>
<proteinExistence type="predicted"/>
<dbReference type="AlphaFoldDB" id="A0A396IZ33"/>
<sequence length="49" mass="5488">MCSDVIVIWTSVYCCSYCMMGFMSIVEDCLKVVNTPSTKSSGKRREKGI</sequence>
<feature type="transmembrane region" description="Helical" evidence="1">
    <location>
        <begin position="6"/>
        <end position="26"/>
    </location>
</feature>
<reference evidence="2" key="1">
    <citation type="journal article" date="2018" name="Nat. Plants">
        <title>Whole-genome landscape of Medicago truncatula symbiotic genes.</title>
        <authorList>
            <person name="Pecrix Y."/>
            <person name="Gamas P."/>
            <person name="Carrere S."/>
        </authorList>
    </citation>
    <scope>NUCLEOTIDE SEQUENCE</scope>
    <source>
        <tissue evidence="2">Leaves</tissue>
    </source>
</reference>
<evidence type="ECO:0000256" key="1">
    <source>
        <dbReference type="SAM" id="Phobius"/>
    </source>
</evidence>
<dbReference type="Gramene" id="rna17821">
    <property type="protein sequence ID" value="RHN69365.1"/>
    <property type="gene ID" value="gene17821"/>
</dbReference>
<accession>A0A396IZ33</accession>
<comment type="caution">
    <text evidence="2">The sequence shown here is derived from an EMBL/GenBank/DDBJ whole genome shotgun (WGS) entry which is preliminary data.</text>
</comment>
<protein>
    <recommendedName>
        <fullName evidence="3">Transmembrane protein</fullName>
    </recommendedName>
</protein>
<gene>
    <name evidence="2" type="ORF">MtrunA17_Chr3g0123901</name>
</gene>